<dbReference type="OrthoDB" id="2924818at2759"/>
<dbReference type="InterPro" id="IPR017939">
    <property type="entry name" value="G-Glutamylcylcotransferase"/>
</dbReference>
<dbReference type="Pfam" id="PF06094">
    <property type="entry name" value="GGACT"/>
    <property type="match status" value="1"/>
</dbReference>
<feature type="compositionally biased region" description="Polar residues" evidence="5">
    <location>
        <begin position="385"/>
        <end position="394"/>
    </location>
</feature>
<dbReference type="InterPro" id="IPR009288">
    <property type="entry name" value="AIG2-like_dom"/>
</dbReference>
<name>A0A9N8EFV6_9STRA</name>
<dbReference type="Proteomes" id="UP001153069">
    <property type="component" value="Unassembled WGS sequence"/>
</dbReference>
<evidence type="ECO:0000256" key="1">
    <source>
        <dbReference type="ARBA" id="ARBA00012346"/>
    </source>
</evidence>
<dbReference type="InterPro" id="IPR036568">
    <property type="entry name" value="GGCT-like_sf"/>
</dbReference>
<evidence type="ECO:0000313" key="7">
    <source>
        <dbReference type="EMBL" id="CAB9519645.1"/>
    </source>
</evidence>
<dbReference type="CDD" id="cd06661">
    <property type="entry name" value="GGCT_like"/>
    <property type="match status" value="1"/>
</dbReference>
<gene>
    <name evidence="7" type="ORF">SEMRO_1033_G233750.1</name>
</gene>
<evidence type="ECO:0000256" key="4">
    <source>
        <dbReference type="PIRSR" id="PIRSR617939-2"/>
    </source>
</evidence>
<feature type="active site" description="Proton acceptor" evidence="3">
    <location>
        <position position="86"/>
    </location>
</feature>
<dbReference type="GO" id="GO:0003839">
    <property type="term" value="F:gamma-glutamylcyclotransferase activity"/>
    <property type="evidence" value="ECO:0007669"/>
    <property type="project" value="UniProtKB-EC"/>
</dbReference>
<accession>A0A9N8EFV6</accession>
<proteinExistence type="predicted"/>
<keyword evidence="2" id="KW-0456">Lyase</keyword>
<feature type="region of interest" description="Disordered" evidence="5">
    <location>
        <begin position="376"/>
        <end position="417"/>
    </location>
</feature>
<reference evidence="7" key="1">
    <citation type="submission" date="2020-06" db="EMBL/GenBank/DDBJ databases">
        <authorList>
            <consortium name="Plant Systems Biology data submission"/>
        </authorList>
    </citation>
    <scope>NUCLEOTIDE SEQUENCE</scope>
    <source>
        <strain evidence="7">D6</strain>
    </source>
</reference>
<comment type="caution">
    <text evidence="7">The sequence shown here is derived from an EMBL/GenBank/DDBJ whole genome shotgun (WGS) entry which is preliminary data.</text>
</comment>
<dbReference type="AlphaFoldDB" id="A0A9N8EFV6"/>
<feature type="domain" description="Gamma-glutamylcyclotransferase AIG2-like" evidence="6">
    <location>
        <begin position="16"/>
        <end position="96"/>
    </location>
</feature>
<dbReference type="PANTHER" id="PTHR12935:SF0">
    <property type="entry name" value="GAMMA-GLUTAMYLCYCLOTRANSFERASE"/>
    <property type="match status" value="1"/>
</dbReference>
<dbReference type="EMBL" id="CAICTM010001031">
    <property type="protein sequence ID" value="CAB9519645.1"/>
    <property type="molecule type" value="Genomic_DNA"/>
</dbReference>
<evidence type="ECO:0000256" key="2">
    <source>
        <dbReference type="ARBA" id="ARBA00023239"/>
    </source>
</evidence>
<evidence type="ECO:0000313" key="8">
    <source>
        <dbReference type="Proteomes" id="UP001153069"/>
    </source>
</evidence>
<dbReference type="Gene3D" id="3.10.490.10">
    <property type="entry name" value="Gamma-glutamyl cyclotransferase-like"/>
    <property type="match status" value="1"/>
</dbReference>
<feature type="binding site" evidence="4">
    <location>
        <position position="155"/>
    </location>
    <ligand>
        <name>substrate</name>
    </ligand>
</feature>
<evidence type="ECO:0000256" key="3">
    <source>
        <dbReference type="PIRSR" id="PIRSR617939-1"/>
    </source>
</evidence>
<dbReference type="EC" id="4.3.2.9" evidence="1"/>
<dbReference type="SUPFAM" id="SSF110857">
    <property type="entry name" value="Gamma-glutamyl cyclotransferase-like"/>
    <property type="match status" value="1"/>
</dbReference>
<organism evidence="7 8">
    <name type="scientific">Seminavis robusta</name>
    <dbReference type="NCBI Taxonomy" id="568900"/>
    <lineage>
        <taxon>Eukaryota</taxon>
        <taxon>Sar</taxon>
        <taxon>Stramenopiles</taxon>
        <taxon>Ochrophyta</taxon>
        <taxon>Bacillariophyta</taxon>
        <taxon>Bacillariophyceae</taxon>
        <taxon>Bacillariophycidae</taxon>
        <taxon>Naviculales</taxon>
        <taxon>Naviculaceae</taxon>
        <taxon>Seminavis</taxon>
    </lineage>
</organism>
<keyword evidence="8" id="KW-1185">Reference proteome</keyword>
<dbReference type="InterPro" id="IPR013024">
    <property type="entry name" value="GGCT-like"/>
</dbReference>
<sequence length="417" mass="47724">MKQPSTRSSKDDGVWYFGYGPLVHPMVRHRRGVQVVDEQAAILPNHRLTFAYGGVASVVEQRGYEIHGIVMKCQTHADWEKLQQSEGGYYARDVTVYPYSDVPSEEDLPVFCDSPEQDDPQQQQHDAIRAKVFVMTEVDEAKLDEPLERLPQERYLRLIATGMAKYNCDQDYINDQIMGVSFDPSRTPDNYSKFPVLQLPNPKRHSYGFFPKHASDTDFESASDLSALGLFYHTALPKITWHDYQRLCASESNDNTTMTPKHLYCIVGKYIVLVHNPGKPHPGFQWFKANAMGQKDVTFYLHKTHVDPDIPFCETEHDINPVIHCPWAENLMSLAMGQGLNAYRVFELQSDSSQEDTEDVRIESEHNVELLKAFLQPSSSDHHQNNNNKPQRSNPIKRITSRIKKELRIGRRSSAAT</sequence>
<evidence type="ECO:0000259" key="6">
    <source>
        <dbReference type="Pfam" id="PF06094"/>
    </source>
</evidence>
<protein>
    <recommendedName>
        <fullName evidence="1">gamma-glutamylcyclotransferase</fullName>
        <ecNumber evidence="1">4.3.2.9</ecNumber>
    </recommendedName>
</protein>
<evidence type="ECO:0000256" key="5">
    <source>
        <dbReference type="SAM" id="MobiDB-lite"/>
    </source>
</evidence>
<dbReference type="PANTHER" id="PTHR12935">
    <property type="entry name" value="GAMMA-GLUTAMYLCYCLOTRANSFERASE"/>
    <property type="match status" value="1"/>
</dbReference>